<sequence>MEKDGKRANIVTYNLLIKGYCEKGMLEDANRLLNEMLEKGLVPNRITYDVVREEMLEKGFCPDIAGHLSYVSSGS</sequence>
<evidence type="ECO:0000256" key="1">
    <source>
        <dbReference type="ARBA" id="ARBA00007626"/>
    </source>
</evidence>
<comment type="similarity">
    <text evidence="1">Belongs to the PPR family. P subfamily.</text>
</comment>
<dbReference type="EMBL" id="JAATIP010000098">
    <property type="protein sequence ID" value="KAF4373962.1"/>
    <property type="molecule type" value="Genomic_DNA"/>
</dbReference>
<feature type="repeat" description="PPR" evidence="3">
    <location>
        <begin position="9"/>
        <end position="43"/>
    </location>
</feature>
<organism evidence="4 5">
    <name type="scientific">Cannabis sativa</name>
    <name type="common">Hemp</name>
    <name type="synonym">Marijuana</name>
    <dbReference type="NCBI Taxonomy" id="3483"/>
    <lineage>
        <taxon>Eukaryota</taxon>
        <taxon>Viridiplantae</taxon>
        <taxon>Streptophyta</taxon>
        <taxon>Embryophyta</taxon>
        <taxon>Tracheophyta</taxon>
        <taxon>Spermatophyta</taxon>
        <taxon>Magnoliopsida</taxon>
        <taxon>eudicotyledons</taxon>
        <taxon>Gunneridae</taxon>
        <taxon>Pentapetalae</taxon>
        <taxon>rosids</taxon>
        <taxon>fabids</taxon>
        <taxon>Rosales</taxon>
        <taxon>Cannabaceae</taxon>
        <taxon>Cannabis</taxon>
    </lineage>
</organism>
<dbReference type="PANTHER" id="PTHR47941">
    <property type="entry name" value="PENTATRICOPEPTIDE REPEAT-CONTAINING PROTEIN 3, MITOCHONDRIAL"/>
    <property type="match status" value="1"/>
</dbReference>
<reference evidence="4 5" key="1">
    <citation type="journal article" date="2020" name="bioRxiv">
        <title>Sequence and annotation of 42 cannabis genomes reveals extensive copy number variation in cannabinoid synthesis and pathogen resistance genes.</title>
        <authorList>
            <person name="Mckernan K.J."/>
            <person name="Helbert Y."/>
            <person name="Kane L.T."/>
            <person name="Ebling H."/>
            <person name="Zhang L."/>
            <person name="Liu B."/>
            <person name="Eaton Z."/>
            <person name="Mclaughlin S."/>
            <person name="Kingan S."/>
            <person name="Baybayan P."/>
            <person name="Concepcion G."/>
            <person name="Jordan M."/>
            <person name="Riva A."/>
            <person name="Barbazuk W."/>
            <person name="Harkins T."/>
        </authorList>
    </citation>
    <scope>NUCLEOTIDE SEQUENCE [LARGE SCALE GENOMIC DNA]</scope>
    <source>
        <strain evidence="5">cv. Jamaican Lion 4</strain>
        <tissue evidence="4">Leaf</tissue>
    </source>
</reference>
<comment type="caution">
    <text evidence="4">The sequence shown here is derived from an EMBL/GenBank/DDBJ whole genome shotgun (WGS) entry which is preliminary data.</text>
</comment>
<accession>A0A7J6FTL3</accession>
<protein>
    <recommendedName>
        <fullName evidence="6">Pentatricopeptide repeat-containing protein</fullName>
    </recommendedName>
</protein>
<dbReference type="Gene3D" id="1.25.40.10">
    <property type="entry name" value="Tetratricopeptide repeat domain"/>
    <property type="match status" value="1"/>
</dbReference>
<evidence type="ECO:0000256" key="3">
    <source>
        <dbReference type="PROSITE-ProRule" id="PRU00708"/>
    </source>
</evidence>
<dbReference type="InterPro" id="IPR011990">
    <property type="entry name" value="TPR-like_helical_dom_sf"/>
</dbReference>
<dbReference type="Pfam" id="PF13041">
    <property type="entry name" value="PPR_2"/>
    <property type="match status" value="1"/>
</dbReference>
<evidence type="ECO:0000256" key="2">
    <source>
        <dbReference type="ARBA" id="ARBA00022737"/>
    </source>
</evidence>
<evidence type="ECO:0000313" key="5">
    <source>
        <dbReference type="Proteomes" id="UP000525078"/>
    </source>
</evidence>
<proteinExistence type="inferred from homology"/>
<dbReference type="NCBIfam" id="TIGR00756">
    <property type="entry name" value="PPR"/>
    <property type="match status" value="1"/>
</dbReference>
<dbReference type="AlphaFoldDB" id="A0A7J6FTL3"/>
<name>A0A7J6FTL3_CANSA</name>
<evidence type="ECO:0008006" key="6">
    <source>
        <dbReference type="Google" id="ProtNLM"/>
    </source>
</evidence>
<dbReference type="InterPro" id="IPR002885">
    <property type="entry name" value="PPR_rpt"/>
</dbReference>
<dbReference type="PROSITE" id="PS51375">
    <property type="entry name" value="PPR"/>
    <property type="match status" value="1"/>
</dbReference>
<evidence type="ECO:0000313" key="4">
    <source>
        <dbReference type="EMBL" id="KAF4373962.1"/>
    </source>
</evidence>
<gene>
    <name evidence="4" type="ORF">F8388_007868</name>
</gene>
<dbReference type="Proteomes" id="UP000525078">
    <property type="component" value="Unassembled WGS sequence"/>
</dbReference>
<keyword evidence="2" id="KW-0677">Repeat</keyword>